<organism evidence="9 10">
    <name type="scientific">Aliidiomarina minuta</name>
    <dbReference type="NCBI Taxonomy" id="880057"/>
    <lineage>
        <taxon>Bacteria</taxon>
        <taxon>Pseudomonadati</taxon>
        <taxon>Pseudomonadota</taxon>
        <taxon>Gammaproteobacteria</taxon>
        <taxon>Alteromonadales</taxon>
        <taxon>Idiomarinaceae</taxon>
        <taxon>Aliidiomarina</taxon>
    </lineage>
</organism>
<dbReference type="InterPro" id="IPR004230">
    <property type="entry name" value="DNA_mismatch_repair_MutH"/>
</dbReference>
<dbReference type="GO" id="GO:0003677">
    <property type="term" value="F:DNA binding"/>
    <property type="evidence" value="ECO:0007669"/>
    <property type="project" value="InterPro"/>
</dbReference>
<dbReference type="Gene3D" id="3.40.600.10">
    <property type="entry name" value="DNA mismatch repair MutH/Restriction endonuclease, type II"/>
    <property type="match status" value="1"/>
</dbReference>
<accession>A0A432W8M8</accession>
<dbReference type="CDD" id="cd00583">
    <property type="entry name" value="MutH-like"/>
    <property type="match status" value="1"/>
</dbReference>
<dbReference type="SMART" id="SM00927">
    <property type="entry name" value="MutH"/>
    <property type="match status" value="1"/>
</dbReference>
<sequence>MTEFLQLPEIATAPPATEVELLNRARMLAGMPLGWLADKAGWQTPDNLQRAKGWTGQLIELYLGAQSGSRPEQDFPQLGIELKTIPVTPEGKPLETTFVCVAPLTGLNGVQWAESNVRNKLQSVLWIPVDGRRQIKPAQRCLGMPVLWQPDADEDALLKADWEEITEAIILGQVNQITARHGQALQLRPKAANNKALTAGIGPDGESIQTLPRGYYLKTQFTGQILARLLQQQYQDPS</sequence>
<keyword evidence="10" id="KW-1185">Reference proteome</keyword>
<comment type="function">
    <text evidence="7">Sequence-specific endonuclease that cleaves unmethylated GATC sequences. It is involved in DNA mismatch repair.</text>
</comment>
<keyword evidence="5 7" id="KW-0378">Hydrolase</keyword>
<dbReference type="RefSeq" id="WP_126803275.1">
    <property type="nucleotide sequence ID" value="NZ_PIPL01000001.1"/>
</dbReference>
<dbReference type="GO" id="GO:0006304">
    <property type="term" value="P:DNA modification"/>
    <property type="evidence" value="ECO:0007669"/>
    <property type="project" value="InterPro"/>
</dbReference>
<dbReference type="GO" id="GO:0006298">
    <property type="term" value="P:mismatch repair"/>
    <property type="evidence" value="ECO:0007669"/>
    <property type="project" value="UniProtKB-UniRule"/>
</dbReference>
<dbReference type="GO" id="GO:0004519">
    <property type="term" value="F:endonuclease activity"/>
    <property type="evidence" value="ECO:0007669"/>
    <property type="project" value="UniProtKB-UniRule"/>
</dbReference>
<name>A0A432W8M8_9GAMM</name>
<dbReference type="NCBIfam" id="TIGR02248">
    <property type="entry name" value="mutH_TIGR"/>
    <property type="match status" value="1"/>
</dbReference>
<dbReference type="SUPFAM" id="SSF52980">
    <property type="entry name" value="Restriction endonuclease-like"/>
    <property type="match status" value="1"/>
</dbReference>
<dbReference type="InterPro" id="IPR011335">
    <property type="entry name" value="Restrct_endonuc-II-like"/>
</dbReference>
<comment type="similarity">
    <text evidence="7">Belongs to the MutH family.</text>
</comment>
<evidence type="ECO:0000256" key="4">
    <source>
        <dbReference type="ARBA" id="ARBA00022763"/>
    </source>
</evidence>
<gene>
    <name evidence="7" type="primary">mutH</name>
    <name evidence="9" type="ORF">CWE09_07080</name>
</gene>
<protein>
    <recommendedName>
        <fullName evidence="7">DNA mismatch repair protein MutH</fullName>
    </recommendedName>
    <alternativeName>
        <fullName evidence="7">Methyl-directed mismatch repair protein</fullName>
    </alternativeName>
</protein>
<dbReference type="InterPro" id="IPR037057">
    <property type="entry name" value="DNA_rep_MutH/T2_RE_sf"/>
</dbReference>
<evidence type="ECO:0000256" key="3">
    <source>
        <dbReference type="ARBA" id="ARBA00022759"/>
    </source>
</evidence>
<comment type="caution">
    <text evidence="9">The sequence shown here is derived from an EMBL/GenBank/DDBJ whole genome shotgun (WGS) entry which is preliminary data.</text>
</comment>
<keyword evidence="6 7" id="KW-0234">DNA repair</keyword>
<dbReference type="NCBIfam" id="NF003458">
    <property type="entry name" value="PRK05070.1"/>
    <property type="match status" value="1"/>
</dbReference>
<dbReference type="InterPro" id="IPR011337">
    <property type="entry name" value="DNA_rep_MutH/RE_typeII_Sau3AI"/>
</dbReference>
<dbReference type="OrthoDB" id="5634909at2"/>
<evidence type="ECO:0000313" key="9">
    <source>
        <dbReference type="EMBL" id="RUO26464.1"/>
    </source>
</evidence>
<keyword evidence="2 7" id="KW-0540">Nuclease</keyword>
<keyword evidence="3 7" id="KW-0255">Endonuclease</keyword>
<reference evidence="9 10" key="1">
    <citation type="journal article" date="2011" name="Front. Microbiol.">
        <title>Genomic signatures of strain selection and enhancement in Bacillus atrophaeus var. globigii, a historical biowarfare simulant.</title>
        <authorList>
            <person name="Gibbons H.S."/>
            <person name="Broomall S.M."/>
            <person name="McNew L.A."/>
            <person name="Daligault H."/>
            <person name="Chapman C."/>
            <person name="Bruce D."/>
            <person name="Karavis M."/>
            <person name="Krepps M."/>
            <person name="McGregor P.A."/>
            <person name="Hong C."/>
            <person name="Park K.H."/>
            <person name="Akmal A."/>
            <person name="Feldman A."/>
            <person name="Lin J.S."/>
            <person name="Chang W.E."/>
            <person name="Higgs B.W."/>
            <person name="Demirev P."/>
            <person name="Lindquist J."/>
            <person name="Liem A."/>
            <person name="Fochler E."/>
            <person name="Read T.D."/>
            <person name="Tapia R."/>
            <person name="Johnson S."/>
            <person name="Bishop-Lilly K.A."/>
            <person name="Detter C."/>
            <person name="Han C."/>
            <person name="Sozhamannan S."/>
            <person name="Rosenzweig C.N."/>
            <person name="Skowronski E.W."/>
        </authorList>
    </citation>
    <scope>NUCLEOTIDE SEQUENCE [LARGE SCALE GENOMIC DNA]</scope>
    <source>
        <strain evidence="9 10">MLST1</strain>
    </source>
</reference>
<dbReference type="HAMAP" id="MF_00759">
    <property type="entry name" value="MutH"/>
    <property type="match status" value="1"/>
</dbReference>
<evidence type="ECO:0000256" key="2">
    <source>
        <dbReference type="ARBA" id="ARBA00022722"/>
    </source>
</evidence>
<proteinExistence type="inferred from homology"/>
<dbReference type="EMBL" id="PIPL01000001">
    <property type="protein sequence ID" value="RUO26464.1"/>
    <property type="molecule type" value="Genomic_DNA"/>
</dbReference>
<feature type="domain" description="DNA mismatch repair MutH/Type II restriction enzyme Sau3AI" evidence="8">
    <location>
        <begin position="63"/>
        <end position="161"/>
    </location>
</feature>
<evidence type="ECO:0000313" key="10">
    <source>
        <dbReference type="Proteomes" id="UP000288293"/>
    </source>
</evidence>
<evidence type="ECO:0000256" key="1">
    <source>
        <dbReference type="ARBA" id="ARBA00022490"/>
    </source>
</evidence>
<evidence type="ECO:0000256" key="7">
    <source>
        <dbReference type="HAMAP-Rule" id="MF_00759"/>
    </source>
</evidence>
<dbReference type="Pfam" id="PF02976">
    <property type="entry name" value="MutH"/>
    <property type="match status" value="1"/>
</dbReference>
<dbReference type="GO" id="GO:0016787">
    <property type="term" value="F:hydrolase activity"/>
    <property type="evidence" value="ECO:0007669"/>
    <property type="project" value="UniProtKB-KW"/>
</dbReference>
<evidence type="ECO:0000259" key="8">
    <source>
        <dbReference type="SMART" id="SM00927"/>
    </source>
</evidence>
<keyword evidence="4 7" id="KW-0227">DNA damage</keyword>
<dbReference type="GO" id="GO:0005737">
    <property type="term" value="C:cytoplasm"/>
    <property type="evidence" value="ECO:0007669"/>
    <property type="project" value="UniProtKB-SubCell"/>
</dbReference>
<dbReference type="AlphaFoldDB" id="A0A432W8M8"/>
<dbReference type="Proteomes" id="UP000288293">
    <property type="component" value="Unassembled WGS sequence"/>
</dbReference>
<comment type="subcellular location">
    <subcellularLocation>
        <location evidence="7">Cytoplasm</location>
    </subcellularLocation>
</comment>
<evidence type="ECO:0000256" key="5">
    <source>
        <dbReference type="ARBA" id="ARBA00022801"/>
    </source>
</evidence>
<keyword evidence="1 7" id="KW-0963">Cytoplasm</keyword>
<evidence type="ECO:0000256" key="6">
    <source>
        <dbReference type="ARBA" id="ARBA00023204"/>
    </source>
</evidence>